<dbReference type="PANTHER" id="PTHR31425">
    <property type="entry name" value="PHOSPHORIBOSYLANTHRANILATE TRANSFERASE ISOFORM 1"/>
    <property type="match status" value="1"/>
</dbReference>
<feature type="region of interest" description="Disordered" evidence="7">
    <location>
        <begin position="176"/>
        <end position="215"/>
    </location>
</feature>
<evidence type="ECO:0000259" key="9">
    <source>
        <dbReference type="PROSITE" id="PS50004"/>
    </source>
</evidence>
<feature type="region of interest" description="Disordered" evidence="7">
    <location>
        <begin position="469"/>
        <end position="612"/>
    </location>
</feature>
<comment type="caution">
    <text evidence="10">The sequence shown here is derived from an EMBL/GenBank/DDBJ whole genome shotgun (WGS) entry which is preliminary data.</text>
</comment>
<feature type="compositionally biased region" description="Low complexity" evidence="7">
    <location>
        <begin position="524"/>
        <end position="545"/>
    </location>
</feature>
<dbReference type="InterPro" id="IPR047255">
    <property type="entry name" value="C2D_MCTP_PRT_plant"/>
</dbReference>
<reference evidence="10 11" key="1">
    <citation type="submission" date="2016-09" db="EMBL/GenBank/DDBJ databases">
        <title>The draft genome of Dichanthelium oligosanthes: A C3 panicoid grass species.</title>
        <authorList>
            <person name="Studer A.J."/>
            <person name="Schnable J.C."/>
            <person name="Brutnell T.P."/>
        </authorList>
    </citation>
    <scope>NUCLEOTIDE SEQUENCE [LARGE SCALE GENOMIC DNA]</scope>
    <source>
        <strain evidence="11">cv. Kellogg 1175</strain>
        <tissue evidence="10">Leaf</tissue>
    </source>
</reference>
<proteinExistence type="inferred from homology"/>
<dbReference type="Pfam" id="PF08372">
    <property type="entry name" value="PRT_C"/>
    <property type="match status" value="1"/>
</dbReference>
<keyword evidence="4" id="KW-0677">Repeat</keyword>
<dbReference type="PANTHER" id="PTHR31425:SF35">
    <property type="entry name" value="MULTIPLE C2 DOMAIN AND TRANSMEMBRANE REGION PROTEIN 16"/>
    <property type="match status" value="1"/>
</dbReference>
<feature type="domain" description="C2" evidence="9">
    <location>
        <begin position="937"/>
        <end position="1069"/>
    </location>
</feature>
<dbReference type="Proteomes" id="UP000095767">
    <property type="component" value="Unassembled WGS sequence"/>
</dbReference>
<dbReference type="InterPro" id="IPR047258">
    <property type="entry name" value="C2C_MCTP_PRT_plant"/>
</dbReference>
<organism evidence="10 11">
    <name type="scientific">Dichanthelium oligosanthes</name>
    <dbReference type="NCBI Taxonomy" id="888268"/>
    <lineage>
        <taxon>Eukaryota</taxon>
        <taxon>Viridiplantae</taxon>
        <taxon>Streptophyta</taxon>
        <taxon>Embryophyta</taxon>
        <taxon>Tracheophyta</taxon>
        <taxon>Spermatophyta</taxon>
        <taxon>Magnoliopsida</taxon>
        <taxon>Liliopsida</taxon>
        <taxon>Poales</taxon>
        <taxon>Poaceae</taxon>
        <taxon>PACMAD clade</taxon>
        <taxon>Panicoideae</taxon>
        <taxon>Panicodae</taxon>
        <taxon>Paniceae</taxon>
        <taxon>Dichantheliinae</taxon>
        <taxon>Dichanthelium</taxon>
    </lineage>
</organism>
<accession>A0A1E5WAJ3</accession>
<evidence type="ECO:0000256" key="4">
    <source>
        <dbReference type="ARBA" id="ARBA00022737"/>
    </source>
</evidence>
<dbReference type="STRING" id="888268.A0A1E5WAJ3"/>
<dbReference type="CDD" id="cd08379">
    <property type="entry name" value="C2D_MCTP_PRT_plant"/>
    <property type="match status" value="1"/>
</dbReference>
<keyword evidence="6 8" id="KW-0472">Membrane</keyword>
<comment type="similarity">
    <text evidence="2">Belongs to the MCTP family.</text>
</comment>
<evidence type="ECO:0000256" key="2">
    <source>
        <dbReference type="ARBA" id="ARBA00007923"/>
    </source>
</evidence>
<dbReference type="EMBL" id="LWDX02015440">
    <property type="protein sequence ID" value="OEL34397.1"/>
    <property type="molecule type" value="Genomic_DNA"/>
</dbReference>
<keyword evidence="5 8" id="KW-1133">Transmembrane helix</keyword>
<dbReference type="SMART" id="SM00239">
    <property type="entry name" value="C2"/>
    <property type="match status" value="5"/>
</dbReference>
<dbReference type="InterPro" id="IPR013583">
    <property type="entry name" value="MCTP_C"/>
</dbReference>
<feature type="domain" description="C2" evidence="9">
    <location>
        <begin position="765"/>
        <end position="893"/>
    </location>
</feature>
<evidence type="ECO:0000256" key="3">
    <source>
        <dbReference type="ARBA" id="ARBA00022692"/>
    </source>
</evidence>
<evidence type="ECO:0000256" key="1">
    <source>
        <dbReference type="ARBA" id="ARBA00004141"/>
    </source>
</evidence>
<dbReference type="InterPro" id="IPR047259">
    <property type="entry name" value="QUIRKY-like"/>
</dbReference>
<feature type="domain" description="C2" evidence="9">
    <location>
        <begin position="601"/>
        <end position="729"/>
    </location>
</feature>
<feature type="transmembrane region" description="Helical" evidence="8">
    <location>
        <begin position="1317"/>
        <end position="1346"/>
    </location>
</feature>
<evidence type="ECO:0000256" key="5">
    <source>
        <dbReference type="ARBA" id="ARBA00022989"/>
    </source>
</evidence>
<name>A0A1E5WAJ3_9POAL</name>
<feature type="domain" description="C2" evidence="9">
    <location>
        <begin position="1"/>
        <end position="116"/>
    </location>
</feature>
<keyword evidence="11" id="KW-1185">Reference proteome</keyword>
<keyword evidence="3 8" id="KW-0812">Transmembrane</keyword>
<evidence type="ECO:0000256" key="6">
    <source>
        <dbReference type="ARBA" id="ARBA00023136"/>
    </source>
</evidence>
<dbReference type="CDD" id="cd04019">
    <property type="entry name" value="C2C_MCTP_PRT_plant"/>
    <property type="match status" value="1"/>
</dbReference>
<dbReference type="InterPro" id="IPR000008">
    <property type="entry name" value="C2_dom"/>
</dbReference>
<dbReference type="InterPro" id="IPR035892">
    <property type="entry name" value="C2_domain_sf"/>
</dbReference>
<evidence type="ECO:0000256" key="7">
    <source>
        <dbReference type="SAM" id="MobiDB-lite"/>
    </source>
</evidence>
<dbReference type="FunFam" id="2.60.40.150:FF:000090">
    <property type="entry name" value="C2 domain-containing protein"/>
    <property type="match status" value="1"/>
</dbReference>
<feature type="compositionally biased region" description="Basic and acidic residues" evidence="7">
    <location>
        <begin position="181"/>
        <end position="192"/>
    </location>
</feature>
<dbReference type="SUPFAM" id="SSF49562">
    <property type="entry name" value="C2 domain (Calcium/lipid-binding domain, CaLB)"/>
    <property type="match status" value="5"/>
</dbReference>
<evidence type="ECO:0000313" key="11">
    <source>
        <dbReference type="Proteomes" id="UP000095767"/>
    </source>
</evidence>
<dbReference type="Pfam" id="PF00168">
    <property type="entry name" value="C2"/>
    <property type="match status" value="5"/>
</dbReference>
<dbReference type="InterPro" id="IPR047257">
    <property type="entry name" value="C2B_MCTP_PRT_plant"/>
</dbReference>
<dbReference type="GO" id="GO:0016020">
    <property type="term" value="C:membrane"/>
    <property type="evidence" value="ECO:0007669"/>
    <property type="project" value="UniProtKB-SubCell"/>
</dbReference>
<feature type="compositionally biased region" description="Low complexity" evidence="7">
    <location>
        <begin position="476"/>
        <end position="489"/>
    </location>
</feature>
<gene>
    <name evidence="10" type="ORF">BAE44_0004581</name>
</gene>
<sequence length="1374" mass="149153">MAATTTARKLVVEVVEVVEARDLLPKDGTGTSGPYTRADFDGQRRKTRTVTKDLNPSWNEALEFAFFPPAAAGDMVLEVSVLHVVRVGPTRRSNFLGRIRLDARQFVRKGEEALVYFPLEKKSFFNWVRGDIGLKVYYVDEPLAPPERHPPAAAAGDAGPDAVAAVEAPAPLLAETTDATASKDDELPKAEEPPAGAASEPQSEVAADEATTEKPPKADLTVELEAEAPALTDAPVVTVEVVTAVEEMLPKEEPHSTQPPPLPMPMPASYLVESLLPVELKPEPMTATIDAVPNAGSAEGRSISSSFKVLDRRLASTADRSVVMAATVRKLIVEVVEARDLLPKDGTGTSSPYARADFDGQRRKTRTVTKDLNPSWNEALEFDFPAAGVGVDPVAGEPLEVAVLHDVRVGPSRRNNFLGRVRLDARQFVRKGEEALIYFPLQKKSFFNWVRGEIGLKVYYVDVPLAPPEPEPEPPAAGDAAPDAAVAEPEAPPQTADAPKTVSADEPPKPEEPADAAPAPQPEPAGAEAGDGSNTEKPPEADPAAAPTPAPEDAPLTTAEEVAASEEKPPEVDQPVLSPPPQPTPTPMPRQVSMPVRRPVPPPPPEEPMERSKHDLVDKMPYLFVRVVRARGLPAGAHPHVRVATGGHHASTREARRGAFFEWDQTFAFVRDPDTDSPGPTLEVSVWDLPPDADVSVADDRHFLGGLCFDTADVHARDAPDGPLATQWYRLEGGRRLGGADLMVATWAGTQADEAFAEAWKADSPAATSAAAAATSRAKVYVSPKLWLLRLTVIEAQDTLTAPPPRDAGIAVRATLGFQSLKTRTTPVARNGGPAWNEDLLFVAAEPFTDDDCLVISLEVRHGKEPFPVGSASISLATIERRVDDRKVVSKWLDLLPSDEAAKRVGKKAAMHMHGGRLHVRVCLDGGYNVADEPPYACSDFRPSARQLWPPPLGVVELGIVGCKGLLPMRAADGKGCTDAYAVAKYGPKWARTRTIADSFDPAWNEQYTWPVYDPCTVLTVGVFDDPPPVLPSEGGGKDAAAAACSRPMGKVRIRLSTLERGRVYRGLYPLIMMLPTGAKRMGDVELAIRFATSGSMLDVLHAYGRPALPAMHHLRPVPAVHREALRLAAARISAAHLGRSEPPLRREVATWMLDAAEPRGFSMRKLRANWNRAAAALSWVADAARWVEDTRSWRNPTATAMAHAVLVLLAWHPDLVVPTVTLHVAAVGVWKYRRRPRAPAPHPCVRASMAEAPDREELDEEFDTIPSARPPEVVRARYDRARMVGARLQQMVGDVATQAERLQALVSWRDPRATGMFVALCVLVAMVLYMVPIKMVAVVAGFYYLRHPMFRDRMPAPVINFFRRLPSMSERIM</sequence>
<comment type="subcellular location">
    <subcellularLocation>
        <location evidence="1">Membrane</location>
        <topology evidence="1">Multi-pass membrane protein</topology>
    </subcellularLocation>
</comment>
<feature type="compositionally biased region" description="Pro residues" evidence="7">
    <location>
        <begin position="577"/>
        <end position="588"/>
    </location>
</feature>
<dbReference type="Gene3D" id="2.60.40.150">
    <property type="entry name" value="C2 domain"/>
    <property type="match status" value="5"/>
</dbReference>
<feature type="domain" description="C2" evidence="9">
    <location>
        <begin position="308"/>
        <end position="438"/>
    </location>
</feature>
<dbReference type="OrthoDB" id="67700at2759"/>
<dbReference type="PROSITE" id="PS50004">
    <property type="entry name" value="C2"/>
    <property type="match status" value="5"/>
</dbReference>
<evidence type="ECO:0000313" key="10">
    <source>
        <dbReference type="EMBL" id="OEL34397.1"/>
    </source>
</evidence>
<dbReference type="CDD" id="cd08378">
    <property type="entry name" value="C2B_MCTP_PRT_plant"/>
    <property type="match status" value="1"/>
</dbReference>
<protein>
    <submittedName>
        <fullName evidence="10">Protein QUIRKY</fullName>
    </submittedName>
</protein>
<evidence type="ECO:0000256" key="8">
    <source>
        <dbReference type="SAM" id="Phobius"/>
    </source>
</evidence>